<comment type="caution">
    <text evidence="5">The sequence shown here is derived from an EMBL/GenBank/DDBJ whole genome shotgun (WGS) entry which is preliminary data.</text>
</comment>
<dbReference type="RefSeq" id="WP_379818257.1">
    <property type="nucleotide sequence ID" value="NZ_JBHUDH010000049.1"/>
</dbReference>
<dbReference type="EMBL" id="JBHUDH010000049">
    <property type="protein sequence ID" value="MFD1525814.1"/>
    <property type="molecule type" value="Genomic_DNA"/>
</dbReference>
<dbReference type="InterPro" id="IPR023753">
    <property type="entry name" value="FAD/NAD-binding_dom"/>
</dbReference>
<proteinExistence type="predicted"/>
<dbReference type="PANTHER" id="PTHR48105">
    <property type="entry name" value="THIOREDOXIN REDUCTASE 1-RELATED-RELATED"/>
    <property type="match status" value="1"/>
</dbReference>
<evidence type="ECO:0000313" key="5">
    <source>
        <dbReference type="EMBL" id="MFD1525814.1"/>
    </source>
</evidence>
<feature type="region of interest" description="Disordered" evidence="3">
    <location>
        <begin position="126"/>
        <end position="145"/>
    </location>
</feature>
<dbReference type="InterPro" id="IPR036188">
    <property type="entry name" value="FAD/NAD-bd_sf"/>
</dbReference>
<evidence type="ECO:0000256" key="3">
    <source>
        <dbReference type="SAM" id="MobiDB-lite"/>
    </source>
</evidence>
<feature type="domain" description="FAD/NAD(P)-binding" evidence="4">
    <location>
        <begin position="12"/>
        <end position="117"/>
    </location>
</feature>
<keyword evidence="2" id="KW-0560">Oxidoreductase</keyword>
<dbReference type="InterPro" id="IPR050097">
    <property type="entry name" value="Ferredoxin-NADP_redctase_2"/>
</dbReference>
<accession>A0ABD6B4S8</accession>
<gene>
    <name evidence="5" type="ORF">ACFR9S_05770</name>
</gene>
<protein>
    <submittedName>
        <fullName evidence="5">FAD-dependent oxidoreductase</fullName>
    </submittedName>
</protein>
<dbReference type="SUPFAM" id="SSF51905">
    <property type="entry name" value="FAD/NAD(P)-binding domain"/>
    <property type="match status" value="1"/>
</dbReference>
<evidence type="ECO:0000259" key="4">
    <source>
        <dbReference type="Pfam" id="PF07992"/>
    </source>
</evidence>
<sequence length="318" mass="35532">MADETGTDPFDHDVVVVGGGPAGCSAGVFTARNGLDTVIFDRGRSSIQRCAHLENYLGFPAGVDIETFYDLLHDHAAEAGCAVVPDLVESVEHGDEGFVVRPQSGEAVTARRVIAATRYDAGEYLRGLDSEGRSPSGSRTKSGDDEDAMFETHEYDGETQQHFDAEYADADGSTPVDGLYVASPYEPTSPQAIMAAGHGARVGDAVVEAARRERGYPEGLASYYDWVRPESERTGEWSDRDRWREFFEERFPDDHDLSPERAEEIREREIDRRFDMYISDDEAERRRKEGQRRLLDHVDDDLVLEAAREIEAERETDD</sequence>
<dbReference type="AlphaFoldDB" id="A0ABD6B4S8"/>
<dbReference type="Gene3D" id="3.50.50.60">
    <property type="entry name" value="FAD/NAD(P)-binding domain"/>
    <property type="match status" value="1"/>
</dbReference>
<evidence type="ECO:0000256" key="2">
    <source>
        <dbReference type="ARBA" id="ARBA00023002"/>
    </source>
</evidence>
<name>A0ABD6B4S8_9EURY</name>
<keyword evidence="6" id="KW-1185">Reference proteome</keyword>
<dbReference type="GO" id="GO:0016491">
    <property type="term" value="F:oxidoreductase activity"/>
    <property type="evidence" value="ECO:0007669"/>
    <property type="project" value="UniProtKB-KW"/>
</dbReference>
<dbReference type="Proteomes" id="UP001597111">
    <property type="component" value="Unassembled WGS sequence"/>
</dbReference>
<dbReference type="Pfam" id="PF07992">
    <property type="entry name" value="Pyr_redox_2"/>
    <property type="match status" value="1"/>
</dbReference>
<keyword evidence="1" id="KW-0285">Flavoprotein</keyword>
<evidence type="ECO:0000256" key="1">
    <source>
        <dbReference type="ARBA" id="ARBA00022630"/>
    </source>
</evidence>
<dbReference type="PRINTS" id="PR00368">
    <property type="entry name" value="FADPNR"/>
</dbReference>
<reference evidence="5 6" key="1">
    <citation type="journal article" date="2019" name="Int. J. Syst. Evol. Microbiol.">
        <title>The Global Catalogue of Microorganisms (GCM) 10K type strain sequencing project: providing services to taxonomists for standard genome sequencing and annotation.</title>
        <authorList>
            <consortium name="The Broad Institute Genomics Platform"/>
            <consortium name="The Broad Institute Genome Sequencing Center for Infectious Disease"/>
            <person name="Wu L."/>
            <person name="Ma J."/>
        </authorList>
    </citation>
    <scope>NUCLEOTIDE SEQUENCE [LARGE SCALE GENOMIC DNA]</scope>
    <source>
        <strain evidence="5 6">CGMCC 1.12285</strain>
    </source>
</reference>
<evidence type="ECO:0000313" key="6">
    <source>
        <dbReference type="Proteomes" id="UP001597111"/>
    </source>
</evidence>
<organism evidence="5 6">
    <name type="scientific">Halolamina salina</name>
    <dbReference type="NCBI Taxonomy" id="1220023"/>
    <lineage>
        <taxon>Archaea</taxon>
        <taxon>Methanobacteriati</taxon>
        <taxon>Methanobacteriota</taxon>
        <taxon>Stenosarchaea group</taxon>
        <taxon>Halobacteria</taxon>
        <taxon>Halobacteriales</taxon>
        <taxon>Haloferacaceae</taxon>
    </lineage>
</organism>
<dbReference type="PRINTS" id="PR00469">
    <property type="entry name" value="PNDRDTASEII"/>
</dbReference>